<dbReference type="GO" id="GO:0010468">
    <property type="term" value="P:regulation of gene expression"/>
    <property type="evidence" value="ECO:0007669"/>
    <property type="project" value="InterPro"/>
</dbReference>
<name>A0A380G5X7_STAIN</name>
<keyword evidence="2" id="KW-0503">Monooxygenase</keyword>
<evidence type="ECO:0000313" key="3">
    <source>
        <dbReference type="Proteomes" id="UP000255549"/>
    </source>
</evidence>
<feature type="transmembrane region" description="Helical" evidence="1">
    <location>
        <begin position="266"/>
        <end position="287"/>
    </location>
</feature>
<feature type="transmembrane region" description="Helical" evidence="1">
    <location>
        <begin position="141"/>
        <end position="166"/>
    </location>
</feature>
<evidence type="ECO:0000313" key="2">
    <source>
        <dbReference type="EMBL" id="SUM46534.1"/>
    </source>
</evidence>
<feature type="transmembrane region" description="Helical" evidence="1">
    <location>
        <begin position="7"/>
        <end position="24"/>
    </location>
</feature>
<gene>
    <name evidence="2" type="ORF">NCTC11048_01590</name>
</gene>
<evidence type="ECO:0000256" key="1">
    <source>
        <dbReference type="SAM" id="Phobius"/>
    </source>
</evidence>
<feature type="transmembrane region" description="Helical" evidence="1">
    <location>
        <begin position="85"/>
        <end position="106"/>
    </location>
</feature>
<dbReference type="NCBIfam" id="TIGR03082">
    <property type="entry name" value="Gneg_AbrB_dup"/>
    <property type="match status" value="2"/>
</dbReference>
<dbReference type="AlphaFoldDB" id="A0A380G5X7"/>
<proteinExistence type="predicted"/>
<feature type="transmembrane region" description="Helical" evidence="1">
    <location>
        <begin position="186"/>
        <end position="205"/>
    </location>
</feature>
<sequence length="365" mass="40997">MAQNKLFNNILVLVIAVLFGWILFALHIMLPWMFGPILASIFVVKVLKRDVQWPFWLSELGLIMLGVQIGTSFTRSVTSDIKDDWLAIVVVSVLILLLALVVSIGFRKIAQVNRETAILSVIPGALSQMIVMAEENKKADILVVSLTQTSRVIFVVLLVPLISFFFKTDHSNRGSQMNVQYLTDVLTIQHVMFIAIGIAVVYMLMKWIHFPTKMLMAPIIVLIIWNFVTNLTFTLDAPIIAGAQIIYMIRVGIQIAHLTDQLRGRIAVAIAYQNVMLILGALVMVYLVQFINHASIDELFLGAAPGGMSQIVLVALDIGADVAMISSYHIFRIFFILFLIAPLVSWYLKYLERKNSDYKNEGDRT</sequence>
<dbReference type="GO" id="GO:0004497">
    <property type="term" value="F:monooxygenase activity"/>
    <property type="evidence" value="ECO:0007669"/>
    <property type="project" value="UniProtKB-KW"/>
</dbReference>
<dbReference type="InterPro" id="IPR007820">
    <property type="entry name" value="AbrB_fam"/>
</dbReference>
<keyword evidence="3" id="KW-1185">Reference proteome</keyword>
<feature type="transmembrane region" description="Helical" evidence="1">
    <location>
        <begin position="30"/>
        <end position="47"/>
    </location>
</feature>
<feature type="transmembrane region" description="Helical" evidence="1">
    <location>
        <begin position="330"/>
        <end position="348"/>
    </location>
</feature>
<dbReference type="Pfam" id="PF05145">
    <property type="entry name" value="AbrB"/>
    <property type="match status" value="1"/>
</dbReference>
<keyword evidence="2" id="KW-0560">Oxidoreductase</keyword>
<dbReference type="PANTHER" id="PTHR38457:SF1">
    <property type="entry name" value="REGULATOR ABRB-RELATED"/>
    <property type="match status" value="1"/>
</dbReference>
<dbReference type="EMBL" id="UHDP01000003">
    <property type="protein sequence ID" value="SUM46534.1"/>
    <property type="molecule type" value="Genomic_DNA"/>
</dbReference>
<keyword evidence="1" id="KW-0812">Transmembrane</keyword>
<protein>
    <submittedName>
        <fullName evidence="2">Ammonia monooxygenase</fullName>
    </submittedName>
</protein>
<dbReference type="InterPro" id="IPR017516">
    <property type="entry name" value="AbrB_dup"/>
</dbReference>
<reference evidence="2 3" key="1">
    <citation type="submission" date="2018-06" db="EMBL/GenBank/DDBJ databases">
        <authorList>
            <consortium name="Pathogen Informatics"/>
            <person name="Doyle S."/>
        </authorList>
    </citation>
    <scope>NUCLEOTIDE SEQUENCE [LARGE SCALE GENOMIC DNA]</scope>
    <source>
        <strain evidence="3">NCTC 11048</strain>
    </source>
</reference>
<keyword evidence="1" id="KW-1133">Transmembrane helix</keyword>
<dbReference type="OrthoDB" id="5460360at2"/>
<dbReference type="GO" id="GO:0016020">
    <property type="term" value="C:membrane"/>
    <property type="evidence" value="ECO:0007669"/>
    <property type="project" value="InterPro"/>
</dbReference>
<dbReference type="Proteomes" id="UP000255549">
    <property type="component" value="Unassembled WGS sequence"/>
</dbReference>
<keyword evidence="1" id="KW-0472">Membrane</keyword>
<accession>A0A380G5X7</accession>
<dbReference type="PIRSF" id="PIRSF038991">
    <property type="entry name" value="Protein_AbrB"/>
    <property type="match status" value="1"/>
</dbReference>
<feature type="transmembrane region" description="Helical" evidence="1">
    <location>
        <begin position="54"/>
        <end position="73"/>
    </location>
</feature>
<organism evidence="2 3">
    <name type="scientific">Staphylococcus intermedius NCTC 11048</name>
    <dbReference type="NCBI Taxonomy" id="1141106"/>
    <lineage>
        <taxon>Bacteria</taxon>
        <taxon>Bacillati</taxon>
        <taxon>Bacillota</taxon>
        <taxon>Bacilli</taxon>
        <taxon>Bacillales</taxon>
        <taxon>Staphylococcaceae</taxon>
        <taxon>Staphylococcus</taxon>
        <taxon>Staphylococcus intermedius group</taxon>
    </lineage>
</organism>
<dbReference type="RefSeq" id="WP_096559693.1">
    <property type="nucleotide sequence ID" value="NZ_PPQH01000040.1"/>
</dbReference>
<dbReference type="PANTHER" id="PTHR38457">
    <property type="entry name" value="REGULATOR ABRB-RELATED"/>
    <property type="match status" value="1"/>
</dbReference>